<evidence type="ECO:0000259" key="2">
    <source>
        <dbReference type="Pfam" id="PF07589"/>
    </source>
</evidence>
<accession>A0A125BCX3</accession>
<reference evidence="3 4" key="1">
    <citation type="journal article" date="2015" name="Appl. Environ. Microbiol.">
        <title>Aerobic and Anaerobic Thiosulfate Oxidation by a Cold-Adapted, Subglacial Chemoautotroph.</title>
        <authorList>
            <person name="Harrold Z.R."/>
            <person name="Skidmore M.L."/>
            <person name="Hamilton T.L."/>
            <person name="Desch L."/>
            <person name="Amada K."/>
            <person name="van Gelder W."/>
            <person name="Glover K."/>
            <person name="Roden E.E."/>
            <person name="Boyd E.S."/>
        </authorList>
    </citation>
    <scope>NUCLEOTIDE SEQUENCE [LARGE SCALE GENOMIC DNA]</scope>
    <source>
        <strain evidence="3 4">RG</strain>
    </source>
</reference>
<feature type="chain" id="PRO_5007177189" description="Ice-binding protein C-terminal domain-containing protein" evidence="1">
    <location>
        <begin position="19"/>
        <end position="287"/>
    </location>
</feature>
<proteinExistence type="predicted"/>
<dbReference type="NCBIfam" id="NF033554">
    <property type="entry name" value="floc_PepA"/>
    <property type="match status" value="1"/>
</dbReference>
<dbReference type="EMBL" id="LDUG01000018">
    <property type="protein sequence ID" value="KVW96873.1"/>
    <property type="molecule type" value="Genomic_DNA"/>
</dbReference>
<sequence>MLGVSLAASLGFGAAANAAFVMEDLTIDFTSVGGPVVMGVDAIGFNDAPFRSILTDVNGNGLDAGDFYTVTGKGAAGTLLSNEDGTISPSGFGLAGGFELTFDFNLDVLVTSVVGPQINFTHMAGADALRFYLDDLDAANGDGGVKSNPGTGLGYTDGTLVLTFDVLAGEGGSVNVSTLFDGSDDATFILAAINTAGIFKDSEGKPFVIGSTLALTDSNFDLDSNNNNKLDETRGGFGCTEANQSAGFFCGVEDGTVRFAVPEPGTLAIMGLGLLGLGWSARRKASV</sequence>
<dbReference type="AlphaFoldDB" id="A0A125BCX3"/>
<name>A0A125BCX3_THIDE</name>
<comment type="caution">
    <text evidence="3">The sequence shown here is derived from an EMBL/GenBank/DDBJ whole genome shotgun (WGS) entry which is preliminary data.</text>
</comment>
<evidence type="ECO:0000313" key="4">
    <source>
        <dbReference type="Proteomes" id="UP000064243"/>
    </source>
</evidence>
<evidence type="ECO:0000313" key="3">
    <source>
        <dbReference type="EMBL" id="KVW96873.1"/>
    </source>
</evidence>
<dbReference type="InterPro" id="IPR013424">
    <property type="entry name" value="Ice-binding_C"/>
</dbReference>
<keyword evidence="4" id="KW-1185">Reference proteome</keyword>
<dbReference type="Proteomes" id="UP000064243">
    <property type="component" value="Unassembled WGS sequence"/>
</dbReference>
<organism evidence="3 4">
    <name type="scientific">Thiobacillus denitrificans</name>
    <dbReference type="NCBI Taxonomy" id="36861"/>
    <lineage>
        <taxon>Bacteria</taxon>
        <taxon>Pseudomonadati</taxon>
        <taxon>Pseudomonadota</taxon>
        <taxon>Betaproteobacteria</taxon>
        <taxon>Nitrosomonadales</taxon>
        <taxon>Thiobacillaceae</taxon>
        <taxon>Thiobacillus</taxon>
    </lineage>
</organism>
<dbReference type="NCBIfam" id="TIGR02595">
    <property type="entry name" value="PEP_CTERM"/>
    <property type="match status" value="1"/>
</dbReference>
<dbReference type="Pfam" id="PF07589">
    <property type="entry name" value="PEP-CTERM"/>
    <property type="match status" value="1"/>
</dbReference>
<keyword evidence="1" id="KW-0732">Signal</keyword>
<feature type="domain" description="Ice-binding protein C-terminal" evidence="2">
    <location>
        <begin position="260"/>
        <end position="283"/>
    </location>
</feature>
<evidence type="ECO:0000256" key="1">
    <source>
        <dbReference type="SAM" id="SignalP"/>
    </source>
</evidence>
<gene>
    <name evidence="3" type="ORF">ABW22_05430</name>
</gene>
<protein>
    <recommendedName>
        <fullName evidence="2">Ice-binding protein C-terminal domain-containing protein</fullName>
    </recommendedName>
</protein>
<feature type="signal peptide" evidence="1">
    <location>
        <begin position="1"/>
        <end position="18"/>
    </location>
</feature>
<dbReference type="PATRIC" id="fig|36861.3.peg.548"/>